<dbReference type="Proteomes" id="UP001342418">
    <property type="component" value="Chromosome"/>
</dbReference>
<accession>A0ABY5MG01</accession>
<keyword evidence="3 7" id="KW-0378">Hydrolase</keyword>
<evidence type="ECO:0000256" key="2">
    <source>
        <dbReference type="ARBA" id="ARBA00022723"/>
    </source>
</evidence>
<dbReference type="InterPro" id="IPR050422">
    <property type="entry name" value="X-Pro_aminopeptidase_P"/>
</dbReference>
<evidence type="ECO:0000259" key="5">
    <source>
        <dbReference type="Pfam" id="PF01321"/>
    </source>
</evidence>
<comment type="similarity">
    <text evidence="1">Belongs to the peptidase M24B family.</text>
</comment>
<dbReference type="InterPro" id="IPR033740">
    <property type="entry name" value="Pept_M24B"/>
</dbReference>
<evidence type="ECO:0000259" key="6">
    <source>
        <dbReference type="Pfam" id="PF16188"/>
    </source>
</evidence>
<gene>
    <name evidence="7" type="primary">ypdF</name>
    <name evidence="7" type="ORF">NTH_00568</name>
</gene>
<sequence length="618" mass="67754">MVLPMFQTFDVSSDPSQAAPRVARLREEMAALGLDGLLVPRSDEHQGEYVPACAERLRWLTGFTGSAGAALILASRAVLFVDSRYTLQAREQTDPGIFEIAHVPETPPREWIRENLAEGARIGLDPWLHTIGDVRSLRETVEKAGMEIVALEENLVDRVWEDRPAPPLAPVRIHPLDFAGEKAADKIERLSEALRKEGVGRTVLTDPSSLAWLFNIRGSDVPHTPLPLGFAILSADGRPDLFLAREKLSREVEAYLTQLAELRAPDELEARLAQYASQDGIIGLDEGLAAEKLRLLAKEAGGETIAFADPASLPRATKNATELRGARAAHLRDGAALADFLAWLDGQEPETLDEIGVVERLEAARIRAGEEAQMPLRDISFDTISGSGPNGAIVHYRVTEKTTRKLARDELLLLDSGGQYEDGTTDVTRTVVLGTPTEAMRKHFTLVLKGMIAISALRFPAGTRGMDIDAMARAALWKSGYDYGHGTGHGVGSFLSVHEGPQRIAKTGKQKLLTGMILSNEPGYYKPGSYGIRIENLIAITEPEPVPGGDIAMHGFETLTLTPIDKRLVEPELLTEEERTWFDAYHRRVFDEISPLVDGRTRTWLRSSTAPLVNRADA</sequence>
<dbReference type="Pfam" id="PF16189">
    <property type="entry name" value="Creatinase_N_2"/>
    <property type="match status" value="1"/>
</dbReference>
<evidence type="ECO:0000313" key="8">
    <source>
        <dbReference type="Proteomes" id="UP001342418"/>
    </source>
</evidence>
<evidence type="ECO:0000256" key="1">
    <source>
        <dbReference type="ARBA" id="ARBA00008766"/>
    </source>
</evidence>
<dbReference type="Pfam" id="PF01321">
    <property type="entry name" value="Creatinase_N"/>
    <property type="match status" value="1"/>
</dbReference>
<dbReference type="InterPro" id="IPR000587">
    <property type="entry name" value="Creatinase_N"/>
</dbReference>
<keyword evidence="7" id="KW-0645">Protease</keyword>
<dbReference type="CDD" id="cd01085">
    <property type="entry name" value="APP"/>
    <property type="match status" value="1"/>
</dbReference>
<evidence type="ECO:0000313" key="7">
    <source>
        <dbReference type="EMBL" id="UUP16126.1"/>
    </source>
</evidence>
<proteinExistence type="inferred from homology"/>
<dbReference type="SUPFAM" id="SSF55920">
    <property type="entry name" value="Creatinase/aminopeptidase"/>
    <property type="match status" value="1"/>
</dbReference>
<dbReference type="InterPro" id="IPR036005">
    <property type="entry name" value="Creatinase/aminopeptidase-like"/>
</dbReference>
<organism evidence="7 8">
    <name type="scientific">Nitratireductor thuwali</name>
    <dbReference type="NCBI Taxonomy" id="2267699"/>
    <lineage>
        <taxon>Bacteria</taxon>
        <taxon>Pseudomonadati</taxon>
        <taxon>Pseudomonadota</taxon>
        <taxon>Alphaproteobacteria</taxon>
        <taxon>Hyphomicrobiales</taxon>
        <taxon>Phyllobacteriaceae</taxon>
        <taxon>Nitratireductor</taxon>
    </lineage>
</organism>
<feature type="domain" description="Peptidase M24 C-terminal" evidence="6">
    <location>
        <begin position="553"/>
        <end position="612"/>
    </location>
</feature>
<dbReference type="Pfam" id="PF00557">
    <property type="entry name" value="Peptidase_M24"/>
    <property type="match status" value="1"/>
</dbReference>
<feature type="domain" description="Creatinase N-terminal" evidence="5">
    <location>
        <begin position="21"/>
        <end position="153"/>
    </location>
</feature>
<keyword evidence="8" id="KW-1185">Reference proteome</keyword>
<dbReference type="Pfam" id="PF16188">
    <property type="entry name" value="Peptidase_M24_C"/>
    <property type="match status" value="1"/>
</dbReference>
<reference evidence="7 8" key="1">
    <citation type="submission" date="2018-07" db="EMBL/GenBank/DDBJ databases">
        <title>Genome sequence of Nitratireductor thuwali#1536.</title>
        <authorList>
            <person name="Michoud G."/>
            <person name="Merlino G."/>
            <person name="Sefrji F.O."/>
            <person name="Daffonchio D."/>
        </authorList>
    </citation>
    <scope>NUCLEOTIDE SEQUENCE [LARGE SCALE GENOMIC DNA]</scope>
    <source>
        <strain evidence="8">Nit1536</strain>
    </source>
</reference>
<dbReference type="EC" id="3.4.11.-" evidence="7"/>
<dbReference type="EMBL" id="CP030941">
    <property type="protein sequence ID" value="UUP16126.1"/>
    <property type="molecule type" value="Genomic_DNA"/>
</dbReference>
<dbReference type="Gene3D" id="3.40.350.10">
    <property type="entry name" value="Creatinase/prolidase N-terminal domain"/>
    <property type="match status" value="2"/>
</dbReference>
<keyword evidence="7" id="KW-0031">Aminopeptidase</keyword>
<dbReference type="SUPFAM" id="SSF53092">
    <property type="entry name" value="Creatinase/prolidase N-terminal domain"/>
    <property type="match status" value="1"/>
</dbReference>
<protein>
    <submittedName>
        <fullName evidence="7">Aminopeptidase YpdF</fullName>
        <ecNumber evidence="7">3.4.11.-</ecNumber>
    </submittedName>
</protein>
<dbReference type="InterPro" id="IPR000994">
    <property type="entry name" value="Pept_M24"/>
</dbReference>
<evidence type="ECO:0000256" key="3">
    <source>
        <dbReference type="ARBA" id="ARBA00022801"/>
    </source>
</evidence>
<dbReference type="GO" id="GO:0004177">
    <property type="term" value="F:aminopeptidase activity"/>
    <property type="evidence" value="ECO:0007669"/>
    <property type="project" value="UniProtKB-KW"/>
</dbReference>
<dbReference type="InterPro" id="IPR029149">
    <property type="entry name" value="Creatin/AminoP/Spt16_N"/>
</dbReference>
<dbReference type="PANTHER" id="PTHR43763:SF6">
    <property type="entry name" value="XAA-PRO AMINOPEPTIDASE 1"/>
    <property type="match status" value="1"/>
</dbReference>
<dbReference type="InterPro" id="IPR032416">
    <property type="entry name" value="Peptidase_M24_C"/>
</dbReference>
<dbReference type="Gene3D" id="3.90.230.10">
    <property type="entry name" value="Creatinase/methionine aminopeptidase superfamily"/>
    <property type="match status" value="1"/>
</dbReference>
<evidence type="ECO:0000259" key="4">
    <source>
        <dbReference type="Pfam" id="PF00557"/>
    </source>
</evidence>
<keyword evidence="2" id="KW-0479">Metal-binding</keyword>
<name>A0ABY5MG01_9HYPH</name>
<dbReference type="PANTHER" id="PTHR43763">
    <property type="entry name" value="XAA-PRO AMINOPEPTIDASE 1"/>
    <property type="match status" value="1"/>
</dbReference>
<feature type="domain" description="Peptidase M24" evidence="4">
    <location>
        <begin position="326"/>
        <end position="542"/>
    </location>
</feature>